<evidence type="ECO:0000313" key="2">
    <source>
        <dbReference type="EMBL" id="MFC0568400.1"/>
    </source>
</evidence>
<dbReference type="EMBL" id="JBHLUE010000034">
    <property type="protein sequence ID" value="MFC0568400.1"/>
    <property type="molecule type" value="Genomic_DNA"/>
</dbReference>
<proteinExistence type="predicted"/>
<feature type="compositionally biased region" description="Polar residues" evidence="1">
    <location>
        <begin position="182"/>
        <end position="198"/>
    </location>
</feature>
<gene>
    <name evidence="2" type="ORF">ACFFHU_30220</name>
</gene>
<sequence>MVLLLMLVAIALSPFLLTLQLTLIAHSLYRNRLWLLRDKVTDDLRKGVVRSTPTAERVRSLIERQIQVAGRHTLADSLLAVSIFSVDGGTSVFEEIIQSAPSDGTPARDREILIGYLREFRSATIRHLRWGSVFGWFAFPFFRAVSRLDLWLRRLTKSVSERELHKWVPLQRRARTAYPRPSESTGDPATFGASPQRNRVEWTAQQITRKLERAEVEIMPAATPSRHARKGARRPELADAGV</sequence>
<protein>
    <recommendedName>
        <fullName evidence="4">DUF4760 domain-containing protein</fullName>
    </recommendedName>
</protein>
<organism evidence="2 3">
    <name type="scientific">Plantactinospora siamensis</name>
    <dbReference type="NCBI Taxonomy" id="555372"/>
    <lineage>
        <taxon>Bacteria</taxon>
        <taxon>Bacillati</taxon>
        <taxon>Actinomycetota</taxon>
        <taxon>Actinomycetes</taxon>
        <taxon>Micromonosporales</taxon>
        <taxon>Micromonosporaceae</taxon>
        <taxon>Plantactinospora</taxon>
    </lineage>
</organism>
<reference evidence="2 3" key="1">
    <citation type="submission" date="2024-09" db="EMBL/GenBank/DDBJ databases">
        <authorList>
            <person name="Sun Q."/>
            <person name="Mori K."/>
        </authorList>
    </citation>
    <scope>NUCLEOTIDE SEQUENCE [LARGE SCALE GENOMIC DNA]</scope>
    <source>
        <strain evidence="2 3">TBRC 2205</strain>
    </source>
</reference>
<feature type="region of interest" description="Disordered" evidence="1">
    <location>
        <begin position="176"/>
        <end position="198"/>
    </location>
</feature>
<comment type="caution">
    <text evidence="2">The sequence shown here is derived from an EMBL/GenBank/DDBJ whole genome shotgun (WGS) entry which is preliminary data.</text>
</comment>
<keyword evidence="3" id="KW-1185">Reference proteome</keyword>
<evidence type="ECO:0000313" key="3">
    <source>
        <dbReference type="Proteomes" id="UP001589894"/>
    </source>
</evidence>
<accession>A0ABV6P5X3</accession>
<dbReference type="RefSeq" id="WP_377343895.1">
    <property type="nucleotide sequence ID" value="NZ_JBHLUE010000034.1"/>
</dbReference>
<evidence type="ECO:0000256" key="1">
    <source>
        <dbReference type="SAM" id="MobiDB-lite"/>
    </source>
</evidence>
<dbReference type="Proteomes" id="UP001589894">
    <property type="component" value="Unassembled WGS sequence"/>
</dbReference>
<name>A0ABV6P5X3_9ACTN</name>
<feature type="compositionally biased region" description="Basic and acidic residues" evidence="1">
    <location>
        <begin position="233"/>
        <end position="242"/>
    </location>
</feature>
<evidence type="ECO:0008006" key="4">
    <source>
        <dbReference type="Google" id="ProtNLM"/>
    </source>
</evidence>
<feature type="region of interest" description="Disordered" evidence="1">
    <location>
        <begin position="218"/>
        <end position="242"/>
    </location>
</feature>